<dbReference type="AlphaFoldDB" id="A0AAW0BG98"/>
<proteinExistence type="predicted"/>
<evidence type="ECO:0000256" key="1">
    <source>
        <dbReference type="SAM" id="SignalP"/>
    </source>
</evidence>
<evidence type="ECO:0000313" key="2">
    <source>
        <dbReference type="EMBL" id="KAK7024082.1"/>
    </source>
</evidence>
<feature type="chain" id="PRO_5043833088" description="Secreted protein" evidence="1">
    <location>
        <begin position="23"/>
        <end position="315"/>
    </location>
</feature>
<sequence>MHMFIRLLALCWDLLWVLISSGTTLRLETANRAVARLRMRRGNKGHKAPTPRTTTEYTHPLRSYTRALMSWGISSLPSSEDGRARGREMCRVTEASLSSFGRAAAIFRRTKDKKMVGDREKTWRRMYGSSQSAVTRPPSKETDNIERRCSCQRQRQHSFFCAAIVFERRNSRWLEWVSCGPLSTAWCLTGSGLSSEVWDRYKCYNYPPTGAMAVKARATPIYVLQAPHPVIRKGSDVDETPQFSTTAIFRSRRLIVAGGTTKSSIFTLFDFLLGTRERVGVFENVESAGSGRRRRRNVGGGARTWVFLSSLDFVY</sequence>
<keyword evidence="1" id="KW-0732">Signal</keyword>
<accession>A0AAW0BG98</accession>
<evidence type="ECO:0000313" key="3">
    <source>
        <dbReference type="Proteomes" id="UP001362999"/>
    </source>
</evidence>
<name>A0AAW0BG98_9AGAR</name>
<evidence type="ECO:0008006" key="4">
    <source>
        <dbReference type="Google" id="ProtNLM"/>
    </source>
</evidence>
<protein>
    <recommendedName>
        <fullName evidence="4">Secreted protein</fullName>
    </recommendedName>
</protein>
<dbReference type="EMBL" id="JAWWNJ010000035">
    <property type="protein sequence ID" value="KAK7024082.1"/>
    <property type="molecule type" value="Genomic_DNA"/>
</dbReference>
<organism evidence="2 3">
    <name type="scientific">Favolaschia claudopus</name>
    <dbReference type="NCBI Taxonomy" id="2862362"/>
    <lineage>
        <taxon>Eukaryota</taxon>
        <taxon>Fungi</taxon>
        <taxon>Dikarya</taxon>
        <taxon>Basidiomycota</taxon>
        <taxon>Agaricomycotina</taxon>
        <taxon>Agaricomycetes</taxon>
        <taxon>Agaricomycetidae</taxon>
        <taxon>Agaricales</taxon>
        <taxon>Marasmiineae</taxon>
        <taxon>Mycenaceae</taxon>
        <taxon>Favolaschia</taxon>
    </lineage>
</organism>
<dbReference type="Proteomes" id="UP001362999">
    <property type="component" value="Unassembled WGS sequence"/>
</dbReference>
<comment type="caution">
    <text evidence="2">The sequence shown here is derived from an EMBL/GenBank/DDBJ whole genome shotgun (WGS) entry which is preliminary data.</text>
</comment>
<reference evidence="2 3" key="1">
    <citation type="journal article" date="2024" name="J Genomics">
        <title>Draft genome sequencing and assembly of Favolaschia claudopus CIRM-BRFM 2984 isolated from oak limbs.</title>
        <authorList>
            <person name="Navarro D."/>
            <person name="Drula E."/>
            <person name="Chaduli D."/>
            <person name="Cazenave R."/>
            <person name="Ahrendt S."/>
            <person name="Wang J."/>
            <person name="Lipzen A."/>
            <person name="Daum C."/>
            <person name="Barry K."/>
            <person name="Grigoriev I.V."/>
            <person name="Favel A."/>
            <person name="Rosso M.N."/>
            <person name="Martin F."/>
        </authorList>
    </citation>
    <scope>NUCLEOTIDE SEQUENCE [LARGE SCALE GENOMIC DNA]</scope>
    <source>
        <strain evidence="2 3">CIRM-BRFM 2984</strain>
    </source>
</reference>
<keyword evidence="3" id="KW-1185">Reference proteome</keyword>
<feature type="signal peptide" evidence="1">
    <location>
        <begin position="1"/>
        <end position="22"/>
    </location>
</feature>
<gene>
    <name evidence="2" type="ORF">R3P38DRAFT_2779634</name>
</gene>